<feature type="transmembrane region" description="Helical" evidence="1">
    <location>
        <begin position="1328"/>
        <end position="1348"/>
    </location>
</feature>
<feature type="transmembrane region" description="Helical" evidence="1">
    <location>
        <begin position="513"/>
        <end position="534"/>
    </location>
</feature>
<feature type="transmembrane region" description="Helical" evidence="1">
    <location>
        <begin position="1303"/>
        <end position="1322"/>
    </location>
</feature>
<accession>A0A926VFG6</accession>
<feature type="transmembrane region" description="Helical" evidence="1">
    <location>
        <begin position="1005"/>
        <end position="1026"/>
    </location>
</feature>
<comment type="caution">
    <text evidence="2">The sequence shown here is derived from an EMBL/GenBank/DDBJ whole genome shotgun (WGS) entry which is preliminary data.</text>
</comment>
<feature type="transmembrane region" description="Helical" evidence="1">
    <location>
        <begin position="901"/>
        <end position="920"/>
    </location>
</feature>
<feature type="transmembrane region" description="Helical" evidence="1">
    <location>
        <begin position="486"/>
        <end position="506"/>
    </location>
</feature>
<feature type="transmembrane region" description="Helical" evidence="1">
    <location>
        <begin position="932"/>
        <end position="964"/>
    </location>
</feature>
<feature type="transmembrane region" description="Helical" evidence="1">
    <location>
        <begin position="162"/>
        <end position="183"/>
    </location>
</feature>
<feature type="transmembrane region" description="Helical" evidence="1">
    <location>
        <begin position="643"/>
        <end position="660"/>
    </location>
</feature>
<sequence length="1370" mass="152025">MPSQPDRQIRLEMMLSSSQPTLLEGLDIWLRLGLISDAQVRQLCQKYLICPLPQPIETLEVPATTVPAQSKPPLTPVNEPQPPKRRNRIFQSLLAELSVRWLLFLGVFMVVLSSSGVLAASQWQRFPAFGQYAVLLGYTLIFWGASLWTARQKNLQLTAQTLQLVTLFLVPVNFWAMDAFRLWGNPTEWVTVGIASLTLTGITVFTLKNQPRNLEYSVAINYLGLCYLHWGWEFSGFPLLAVYLGIVGTVALLIWRFFVAKLRSRNTSEKAEIETGEDAKAPTDTDPNIDLLLSGFSSLGEKSWDNNLSGLPNDLLSNGWPTSSSQLPATDRRQGKVGIVVYALAVLLVRAIFSNYVEIGQLGLAVGICGWLLAWLSLQRPSPLNFSSAFSQSNWEAIGAILLLVGWVVSVGVDPAWQAIGVSGLGLWFFWSRLQRFWLWVDFSAMLGIGLQAIWLFWRLIPPENQDRLITTAIELSNAQENPYPLLSLVLFPYAIWIVILTDWLWRRSKSELAEFGETIAFSFGLITTCISLVNPLLRSLNLLAVTINLAIVNWRHPRSTLVYLTHISIILSLVSALDYLLPNLSLENWATVLLGLTIAEWLLSLKGLRDRVPQIQTPIQATESSLLYKNPNPKSKTTSRSAWYIGLSLAALSYILFVVDFSSTSILRLSWLLVPLTLTLVANRSETPQRSLANWLSLIAFGMAQILTVYIPDARLVGLGVASMAMLVNSRYLRHLAATLVTVGFTIGFLGFSLWEGFPGFLPLSVDGWFLVSAIAINILWWLRSWLLERSVKAVQAAAEGVGEKSSPSLYILYARAADLWAIALCSQELVVLTFRSVGIYNDIFTAALTYLATAVLLMGANFYRCLPHPRNLCVYGIAWGFELFLAESVKLGGGSYLDLAIANIGISLSGYILALWWIKRNPSAPSSIRILPLIYAFLGLALRGSTFNSWTGVLLFGASIVGLGMGGKSPAWKALQYLSLTGISLSVYELVIYQMRLSGGGNLADGLTLLAVVACAIAFIYRLLARWLQPFLHLSLAEIINTAHIHWALGSTLMFAVASIGVGTGPQLTVIGVAVSLLLAAYAIAQGRYEFSRFNPSEWVYLGLIEVAGVCAYARLFWTELSVLDPWLAAIVCAIALIMYNAPWQNWGWPATAWKNSMAILPGFTVLATSLVIDRITLIVVAIVYLLLAKLAQNVRLTYVSVIIVEWVTYRWFWQEMQLTNISNNILWYVIPLALAVLYLAQVDPGLTQPKQKQIRHILRLLAIGSICGVSLWTEHWTGLVSGMISCSAIFVGLALRIRAFLFIGTVTFLINASFQLVILNDRYSFLKWAIGLVVGIGFMLLAANFETRRSQISSLVRNSLSELQNWE</sequence>
<keyword evidence="3" id="KW-1185">Reference proteome</keyword>
<keyword evidence="1" id="KW-0812">Transmembrane</keyword>
<keyword evidence="1" id="KW-0472">Membrane</keyword>
<feature type="transmembrane region" description="Helical" evidence="1">
    <location>
        <begin position="696"/>
        <end position="713"/>
    </location>
</feature>
<feature type="transmembrane region" description="Helical" evidence="1">
    <location>
        <begin position="733"/>
        <end position="755"/>
    </location>
</feature>
<gene>
    <name evidence="2" type="ORF">H6G03_17840</name>
</gene>
<feature type="transmembrane region" description="Helical" evidence="1">
    <location>
        <begin position="1228"/>
        <end position="1245"/>
    </location>
</feature>
<feature type="transmembrane region" description="Helical" evidence="1">
    <location>
        <begin position="1281"/>
        <end position="1298"/>
    </location>
</feature>
<organism evidence="2 3">
    <name type="scientific">Aerosakkonema funiforme FACHB-1375</name>
    <dbReference type="NCBI Taxonomy" id="2949571"/>
    <lineage>
        <taxon>Bacteria</taxon>
        <taxon>Bacillati</taxon>
        <taxon>Cyanobacteriota</taxon>
        <taxon>Cyanophyceae</taxon>
        <taxon>Oscillatoriophycideae</taxon>
        <taxon>Aerosakkonematales</taxon>
        <taxon>Aerosakkonemataceae</taxon>
        <taxon>Aerosakkonema</taxon>
    </lineage>
</organism>
<feature type="transmembrane region" description="Helical" evidence="1">
    <location>
        <begin position="666"/>
        <end position="684"/>
    </location>
</feature>
<dbReference type="Proteomes" id="UP000641646">
    <property type="component" value="Unassembled WGS sequence"/>
</dbReference>
<reference evidence="2" key="2">
    <citation type="submission" date="2020-08" db="EMBL/GenBank/DDBJ databases">
        <authorList>
            <person name="Chen M."/>
            <person name="Teng W."/>
            <person name="Zhao L."/>
            <person name="Hu C."/>
            <person name="Zhou Y."/>
            <person name="Han B."/>
            <person name="Song L."/>
            <person name="Shu W."/>
        </authorList>
    </citation>
    <scope>NUCLEOTIDE SEQUENCE</scope>
    <source>
        <strain evidence="2">FACHB-1375</strain>
    </source>
</reference>
<feature type="transmembrane region" description="Helical" evidence="1">
    <location>
        <begin position="337"/>
        <end position="353"/>
    </location>
</feature>
<protein>
    <submittedName>
        <fullName evidence="2">DUF2157 domain-containing protein</fullName>
    </submittedName>
</protein>
<feature type="transmembrane region" description="Helical" evidence="1">
    <location>
        <begin position="189"/>
        <end position="207"/>
    </location>
</feature>
<feature type="transmembrane region" description="Helical" evidence="1">
    <location>
        <begin position="562"/>
        <end position="583"/>
    </location>
</feature>
<feature type="transmembrane region" description="Helical" evidence="1">
    <location>
        <begin position="359"/>
        <end position="378"/>
    </location>
</feature>
<feature type="transmembrane region" description="Helical" evidence="1">
    <location>
        <begin position="438"/>
        <end position="458"/>
    </location>
</feature>
<feature type="transmembrane region" description="Helical" evidence="1">
    <location>
        <begin position="1197"/>
        <end position="1216"/>
    </location>
</feature>
<feature type="transmembrane region" description="Helical" evidence="1">
    <location>
        <begin position="589"/>
        <end position="606"/>
    </location>
</feature>
<dbReference type="EMBL" id="JACJPW010000044">
    <property type="protein sequence ID" value="MBD2182905.1"/>
    <property type="molecule type" value="Genomic_DNA"/>
</dbReference>
<feature type="transmembrane region" description="Helical" evidence="1">
    <location>
        <begin position="129"/>
        <end position="150"/>
    </location>
</feature>
<feature type="transmembrane region" description="Helical" evidence="1">
    <location>
        <begin position="976"/>
        <end position="993"/>
    </location>
</feature>
<dbReference type="RefSeq" id="WP_190466135.1">
    <property type="nucleotide sequence ID" value="NZ_JACJPW010000044.1"/>
</dbReference>
<evidence type="ECO:0000313" key="2">
    <source>
        <dbReference type="EMBL" id="MBD2182905.1"/>
    </source>
</evidence>
<proteinExistence type="predicted"/>
<evidence type="ECO:0000256" key="1">
    <source>
        <dbReference type="SAM" id="Phobius"/>
    </source>
</evidence>
<feature type="transmembrane region" description="Helical" evidence="1">
    <location>
        <begin position="238"/>
        <end position="258"/>
    </location>
</feature>
<feature type="transmembrane region" description="Helical" evidence="1">
    <location>
        <begin position="1166"/>
        <end position="1190"/>
    </location>
</feature>
<reference evidence="2" key="1">
    <citation type="journal article" date="2015" name="ISME J.">
        <title>Draft Genome Sequence of Streptomyces incarnatus NRRL8089, which Produces the Nucleoside Antibiotic Sinefungin.</title>
        <authorList>
            <person name="Oshima K."/>
            <person name="Hattori M."/>
            <person name="Shimizu H."/>
            <person name="Fukuda K."/>
            <person name="Nemoto M."/>
            <person name="Inagaki K."/>
            <person name="Tamura T."/>
        </authorList>
    </citation>
    <scope>NUCLEOTIDE SEQUENCE</scope>
    <source>
        <strain evidence="2">FACHB-1375</strain>
    </source>
</reference>
<feature type="transmembrane region" description="Helical" evidence="1">
    <location>
        <begin position="841"/>
        <end position="862"/>
    </location>
</feature>
<feature type="transmembrane region" description="Helical" evidence="1">
    <location>
        <begin position="1129"/>
        <end position="1146"/>
    </location>
</feature>
<feature type="transmembrane region" description="Helical" evidence="1">
    <location>
        <begin position="214"/>
        <end position="232"/>
    </location>
</feature>
<feature type="transmembrane region" description="Helical" evidence="1">
    <location>
        <begin position="762"/>
        <end position="784"/>
    </location>
</feature>
<name>A0A926VFG6_9CYAN</name>
<feature type="transmembrane region" description="Helical" evidence="1">
    <location>
        <begin position="874"/>
        <end position="895"/>
    </location>
</feature>
<feature type="transmembrane region" description="Helical" evidence="1">
    <location>
        <begin position="1101"/>
        <end position="1120"/>
    </location>
</feature>
<keyword evidence="1" id="KW-1133">Transmembrane helix</keyword>
<feature type="transmembrane region" description="Helical" evidence="1">
    <location>
        <begin position="101"/>
        <end position="123"/>
    </location>
</feature>
<evidence type="ECO:0000313" key="3">
    <source>
        <dbReference type="Proteomes" id="UP000641646"/>
    </source>
</evidence>